<dbReference type="EMBL" id="MQUC01000003">
    <property type="protein sequence ID" value="PRP67711.1"/>
    <property type="molecule type" value="Genomic_DNA"/>
</dbReference>
<keyword evidence="1" id="KW-0472">Membrane</keyword>
<organism evidence="2 3">
    <name type="scientific">Nonlabens agnitus</name>
    <dbReference type="NCBI Taxonomy" id="870484"/>
    <lineage>
        <taxon>Bacteria</taxon>
        <taxon>Pseudomonadati</taxon>
        <taxon>Bacteroidota</taxon>
        <taxon>Flavobacteriia</taxon>
        <taxon>Flavobacteriales</taxon>
        <taxon>Flavobacteriaceae</taxon>
        <taxon>Nonlabens</taxon>
    </lineage>
</organism>
<feature type="transmembrane region" description="Helical" evidence="1">
    <location>
        <begin position="38"/>
        <end position="56"/>
    </location>
</feature>
<keyword evidence="1" id="KW-1133">Transmembrane helix</keyword>
<name>A0A2S9WW90_9FLAO</name>
<feature type="transmembrane region" description="Helical" evidence="1">
    <location>
        <begin position="62"/>
        <end position="82"/>
    </location>
</feature>
<dbReference type="RefSeq" id="WP_105983416.1">
    <property type="nucleotide sequence ID" value="NZ_MQUC01000003.1"/>
</dbReference>
<protein>
    <submittedName>
        <fullName evidence="2">Uncharacterized protein</fullName>
    </submittedName>
</protein>
<dbReference type="OrthoDB" id="659392at2"/>
<feature type="transmembrane region" description="Helical" evidence="1">
    <location>
        <begin position="147"/>
        <end position="166"/>
    </location>
</feature>
<evidence type="ECO:0000256" key="1">
    <source>
        <dbReference type="SAM" id="Phobius"/>
    </source>
</evidence>
<comment type="caution">
    <text evidence="2">The sequence shown here is derived from an EMBL/GenBank/DDBJ whole genome shotgun (WGS) entry which is preliminary data.</text>
</comment>
<reference evidence="2 3" key="1">
    <citation type="submission" date="2016-11" db="EMBL/GenBank/DDBJ databases">
        <title>Trade-off between light-utilization and light-protection in marine flavobacteria.</title>
        <authorList>
            <person name="Kumagai Y."/>
        </authorList>
    </citation>
    <scope>NUCLEOTIDE SEQUENCE [LARGE SCALE GENOMIC DNA]</scope>
    <source>
        <strain evidence="2 3">JCM 17109</strain>
    </source>
</reference>
<dbReference type="Proteomes" id="UP000239532">
    <property type="component" value="Unassembled WGS sequence"/>
</dbReference>
<feature type="transmembrane region" description="Helical" evidence="1">
    <location>
        <begin position="116"/>
        <end position="135"/>
    </location>
</feature>
<gene>
    <name evidence="2" type="ORF">BST86_11710</name>
</gene>
<accession>A0A2S9WW90</accession>
<proteinExistence type="predicted"/>
<keyword evidence="3" id="KW-1185">Reference proteome</keyword>
<keyword evidence="1" id="KW-0812">Transmembrane</keyword>
<dbReference type="AlphaFoldDB" id="A0A2S9WW90"/>
<evidence type="ECO:0000313" key="2">
    <source>
        <dbReference type="EMBL" id="PRP67711.1"/>
    </source>
</evidence>
<sequence>MENNIIDNIWQRQDTGANPVTPQQLIKKATTQRRKQKIGVLVMSLTVVILTAYTVWQLPNHFNTFILGLFLMIGSLIIRILIEVASRNSKVTRLLELDGKMYLQYLKRFYKRRKRIHFIITPICFAVYVLGLIQLFPYFKAEFSKGFYIYLIVSAIVSLLVIGFLITNQIKKELDFLKSLQPDSF</sequence>
<evidence type="ECO:0000313" key="3">
    <source>
        <dbReference type="Proteomes" id="UP000239532"/>
    </source>
</evidence>